<dbReference type="InterPro" id="IPR011042">
    <property type="entry name" value="6-blade_b-propeller_TolB-like"/>
</dbReference>
<sequence>AKEGIVVAGGQGQGNALTQLSYPQGLFVDTLGTLYVTDALNHRVMRWTRGEKKQGTVIVGGNGFGAGPNQFYYPVGLSYCGSVLRHITSDFNLYNSILGCFLYDAETQSSNNVRMFVNEKLSSFGLNLNNSIFVVTDNENKMRAAFKDKCKKLIKKRGCEKIQNLFGNVKRIVTHVRRSHQQMKLKQKLELYSDTRFNGAFYMLNVFRNVYDDIGGILNDNYMNYLIGVDKYILEELCGFLKRFDQAIDELSEQEKPNMHKVLPIRQLLLNHCNLKSDECLELQELKIFLGERIKTAWILQDQHYMCTLLHPLLKNFDIAPNERAKAFDLVKKELLARVSSSHTIANASSGNINTTTTTTTTNTTTSLASNDLLSFCFDRPQQKIISNSTPLNELYDYMTLDVQINECDDILSFWKANVKSFPTLSAIVCDLFAIPASNTIIERLFSLSKITVSDRRTSLAPDKLNKLLFLQKNMPVLKRKYEQNLKISTEQSKRRLSTIDLQPVPFVDNHSNLTSPSATKETKIIDDRDCDMNITENTDNNDEPCNIWSDF</sequence>
<evidence type="ECO:0000256" key="1">
    <source>
        <dbReference type="ARBA" id="ARBA00004123"/>
    </source>
</evidence>
<dbReference type="EMBL" id="CAJNRF010010282">
    <property type="protein sequence ID" value="CAF2119222.1"/>
    <property type="molecule type" value="Genomic_DNA"/>
</dbReference>
<protein>
    <recommendedName>
        <fullName evidence="6">HAT C-terminal dimerisation domain-containing protein</fullName>
    </recommendedName>
</protein>
<comment type="subcellular location">
    <subcellularLocation>
        <location evidence="1">Nucleus</location>
    </subcellularLocation>
</comment>
<dbReference type="GO" id="GO:0005634">
    <property type="term" value="C:nucleus"/>
    <property type="evidence" value="ECO:0007669"/>
    <property type="project" value="UniProtKB-SubCell"/>
</dbReference>
<dbReference type="GO" id="GO:0046983">
    <property type="term" value="F:protein dimerization activity"/>
    <property type="evidence" value="ECO:0007669"/>
    <property type="project" value="InterPro"/>
</dbReference>
<dbReference type="EMBL" id="CAJOBG010015720">
    <property type="protein sequence ID" value="CAF4304739.1"/>
    <property type="molecule type" value="Genomic_DNA"/>
</dbReference>
<dbReference type="InterPro" id="IPR052035">
    <property type="entry name" value="ZnF_BED_domain_contain"/>
</dbReference>
<proteinExistence type="predicted"/>
<comment type="caution">
    <text evidence="7">The sequence shown here is derived from an EMBL/GenBank/DDBJ whole genome shotgun (WGS) entry which is preliminary data.</text>
</comment>
<evidence type="ECO:0000313" key="10">
    <source>
        <dbReference type="Proteomes" id="UP000663866"/>
    </source>
</evidence>
<dbReference type="Gene3D" id="2.120.10.30">
    <property type="entry name" value="TolB, C-terminal domain"/>
    <property type="match status" value="1"/>
</dbReference>
<dbReference type="InterPro" id="IPR008906">
    <property type="entry name" value="HATC_C_dom"/>
</dbReference>
<gene>
    <name evidence="8" type="ORF">OVN521_LOCUS31436</name>
    <name evidence="7" type="ORF">WKI299_LOCUS24026</name>
</gene>
<dbReference type="AlphaFoldDB" id="A0A816VYW6"/>
<evidence type="ECO:0000313" key="9">
    <source>
        <dbReference type="Proteomes" id="UP000663856"/>
    </source>
</evidence>
<dbReference type="PANTHER" id="PTHR46481:SF10">
    <property type="entry name" value="ZINC FINGER BED DOMAIN-CONTAINING PROTEIN 39"/>
    <property type="match status" value="1"/>
</dbReference>
<organism evidence="7 9">
    <name type="scientific">Rotaria magnacalcarata</name>
    <dbReference type="NCBI Taxonomy" id="392030"/>
    <lineage>
        <taxon>Eukaryota</taxon>
        <taxon>Metazoa</taxon>
        <taxon>Spiralia</taxon>
        <taxon>Gnathifera</taxon>
        <taxon>Rotifera</taxon>
        <taxon>Eurotatoria</taxon>
        <taxon>Bdelloidea</taxon>
        <taxon>Philodinida</taxon>
        <taxon>Philodinidae</taxon>
        <taxon>Rotaria</taxon>
    </lineage>
</organism>
<dbReference type="Proteomes" id="UP000663856">
    <property type="component" value="Unassembled WGS sequence"/>
</dbReference>
<accession>A0A816VYW6</accession>
<keyword evidence="3" id="KW-0863">Zinc-finger</keyword>
<dbReference type="InterPro" id="IPR012337">
    <property type="entry name" value="RNaseH-like_sf"/>
</dbReference>
<dbReference type="SUPFAM" id="SSF101898">
    <property type="entry name" value="NHL repeat"/>
    <property type="match status" value="1"/>
</dbReference>
<evidence type="ECO:0000256" key="3">
    <source>
        <dbReference type="ARBA" id="ARBA00022771"/>
    </source>
</evidence>
<evidence type="ECO:0000256" key="4">
    <source>
        <dbReference type="ARBA" id="ARBA00022833"/>
    </source>
</evidence>
<dbReference type="GO" id="GO:0008270">
    <property type="term" value="F:zinc ion binding"/>
    <property type="evidence" value="ECO:0007669"/>
    <property type="project" value="UniProtKB-KW"/>
</dbReference>
<evidence type="ECO:0000256" key="5">
    <source>
        <dbReference type="ARBA" id="ARBA00023242"/>
    </source>
</evidence>
<dbReference type="Proteomes" id="UP000663866">
    <property type="component" value="Unassembled WGS sequence"/>
</dbReference>
<dbReference type="PANTHER" id="PTHR46481">
    <property type="entry name" value="ZINC FINGER BED DOMAIN-CONTAINING PROTEIN 4"/>
    <property type="match status" value="1"/>
</dbReference>
<feature type="domain" description="HAT C-terminal dimerisation" evidence="6">
    <location>
        <begin position="395"/>
        <end position="475"/>
    </location>
</feature>
<evidence type="ECO:0000313" key="7">
    <source>
        <dbReference type="EMBL" id="CAF2119222.1"/>
    </source>
</evidence>
<keyword evidence="10" id="KW-1185">Reference proteome</keyword>
<keyword evidence="4" id="KW-0862">Zinc</keyword>
<evidence type="ECO:0000256" key="2">
    <source>
        <dbReference type="ARBA" id="ARBA00022723"/>
    </source>
</evidence>
<keyword evidence="5" id="KW-0539">Nucleus</keyword>
<evidence type="ECO:0000259" key="6">
    <source>
        <dbReference type="Pfam" id="PF05699"/>
    </source>
</evidence>
<dbReference type="Pfam" id="PF05699">
    <property type="entry name" value="Dimer_Tnp_hAT"/>
    <property type="match status" value="1"/>
</dbReference>
<name>A0A816VYW6_9BILA</name>
<dbReference type="SUPFAM" id="SSF53098">
    <property type="entry name" value="Ribonuclease H-like"/>
    <property type="match status" value="1"/>
</dbReference>
<keyword evidence="2" id="KW-0479">Metal-binding</keyword>
<feature type="non-terminal residue" evidence="7">
    <location>
        <position position="1"/>
    </location>
</feature>
<reference evidence="7" key="1">
    <citation type="submission" date="2021-02" db="EMBL/GenBank/DDBJ databases">
        <authorList>
            <person name="Nowell W R."/>
        </authorList>
    </citation>
    <scope>NUCLEOTIDE SEQUENCE</scope>
</reference>
<evidence type="ECO:0000313" key="8">
    <source>
        <dbReference type="EMBL" id="CAF4304739.1"/>
    </source>
</evidence>